<evidence type="ECO:0000256" key="1">
    <source>
        <dbReference type="ARBA" id="ARBA00002689"/>
    </source>
</evidence>
<accession>A0A914L5M8</accession>
<keyword evidence="11" id="KW-1185">Reference proteome</keyword>
<evidence type="ECO:0000256" key="6">
    <source>
        <dbReference type="ARBA" id="ARBA00022989"/>
    </source>
</evidence>
<evidence type="ECO:0000256" key="3">
    <source>
        <dbReference type="ARBA" id="ARBA00006792"/>
    </source>
</evidence>
<organism evidence="11 12">
    <name type="scientific">Meloidogyne incognita</name>
    <name type="common">Southern root-knot nematode worm</name>
    <name type="synonym">Oxyuris incognita</name>
    <dbReference type="NCBI Taxonomy" id="6306"/>
    <lineage>
        <taxon>Eukaryota</taxon>
        <taxon>Metazoa</taxon>
        <taxon>Ecdysozoa</taxon>
        <taxon>Nematoda</taxon>
        <taxon>Chromadorea</taxon>
        <taxon>Rhabditida</taxon>
        <taxon>Tylenchina</taxon>
        <taxon>Tylenchomorpha</taxon>
        <taxon>Tylenchoidea</taxon>
        <taxon>Meloidogynidae</taxon>
        <taxon>Meloidogyninae</taxon>
        <taxon>Meloidogyne</taxon>
        <taxon>Meloidogyne incognita group</taxon>
    </lineage>
</organism>
<comment type="similarity">
    <text evidence="3 9">Belongs to the MICOS complex subunit Mic10 family.</text>
</comment>
<feature type="compositionally biased region" description="Low complexity" evidence="10">
    <location>
        <begin position="99"/>
        <end position="115"/>
    </location>
</feature>
<evidence type="ECO:0000256" key="9">
    <source>
        <dbReference type="RuleBase" id="RU363011"/>
    </source>
</evidence>
<dbReference type="GO" id="GO:0061617">
    <property type="term" value="C:MICOS complex"/>
    <property type="evidence" value="ECO:0007669"/>
    <property type="project" value="UniProtKB-UniRule"/>
</dbReference>
<evidence type="ECO:0000256" key="7">
    <source>
        <dbReference type="ARBA" id="ARBA00023128"/>
    </source>
</evidence>
<keyword evidence="6" id="KW-1133">Transmembrane helix</keyword>
<dbReference type="InterPro" id="IPR007512">
    <property type="entry name" value="Mic10"/>
</dbReference>
<comment type="subunit">
    <text evidence="9">Component of the mitochondrial contact site and cristae organizing system (MICOS) complex.</text>
</comment>
<dbReference type="Pfam" id="PF04418">
    <property type="entry name" value="DUF543"/>
    <property type="match status" value="1"/>
</dbReference>
<comment type="function">
    <text evidence="1 9">Component of the MICOS complex, a large protein complex of the mitochondrial inner membrane that plays crucial roles in the maintenance of crista junctions, inner membrane architecture, and formation of contact sites to the outer membrane.</text>
</comment>
<name>A0A914L5M8_MELIC</name>
<proteinExistence type="inferred from homology"/>
<evidence type="ECO:0000256" key="5">
    <source>
        <dbReference type="ARBA" id="ARBA00022792"/>
    </source>
</evidence>
<dbReference type="AlphaFoldDB" id="A0A914L5M8"/>
<dbReference type="PANTHER" id="PTHR21304:SF0">
    <property type="entry name" value="MICOS COMPLEX SUBUNIT MIC10"/>
    <property type="match status" value="1"/>
</dbReference>
<keyword evidence="5 9" id="KW-0999">Mitochondrion inner membrane</keyword>
<keyword evidence="7 9" id="KW-0496">Mitochondrion</keyword>
<evidence type="ECO:0000313" key="12">
    <source>
        <dbReference type="WBParaSite" id="Minc3s00235g08230"/>
    </source>
</evidence>
<evidence type="ECO:0000256" key="2">
    <source>
        <dbReference type="ARBA" id="ARBA00004434"/>
    </source>
</evidence>
<keyword evidence="4" id="KW-0812">Transmembrane</keyword>
<dbReference type="Proteomes" id="UP000887563">
    <property type="component" value="Unplaced"/>
</dbReference>
<keyword evidence="8" id="KW-0472">Membrane</keyword>
<comment type="subcellular location">
    <subcellularLocation>
        <location evidence="2 9">Mitochondrion inner membrane</location>
        <topology evidence="2 9">Single-pass membrane protein</topology>
    </subcellularLocation>
</comment>
<evidence type="ECO:0000256" key="10">
    <source>
        <dbReference type="SAM" id="MobiDB-lite"/>
    </source>
</evidence>
<reference evidence="12" key="1">
    <citation type="submission" date="2022-11" db="UniProtKB">
        <authorList>
            <consortium name="WormBaseParasite"/>
        </authorList>
    </citation>
    <scope>IDENTIFICATION</scope>
</reference>
<dbReference type="WBParaSite" id="Minc3s00235g08230">
    <property type="protein sequence ID" value="Minc3s00235g08230"/>
    <property type="gene ID" value="Minc3s00235g08230"/>
</dbReference>
<dbReference type="PANTHER" id="PTHR21304">
    <property type="entry name" value="MICOS COMPLEX SUBUNIT MIC10"/>
    <property type="match status" value="1"/>
</dbReference>
<protein>
    <recommendedName>
        <fullName evidence="9">MICOS complex subunit MIC10</fullName>
    </recommendedName>
</protein>
<evidence type="ECO:0000313" key="11">
    <source>
        <dbReference type="Proteomes" id="UP000887563"/>
    </source>
</evidence>
<feature type="region of interest" description="Disordered" evidence="10">
    <location>
        <begin position="96"/>
        <end position="124"/>
    </location>
</feature>
<sequence length="124" mass="13675">MSQQPEKDQKVEISEDVFGYKLDYCMADSAIKIASGAAIGTIVSLVFSRAKKTWPIWLGTGIGIGMGWSNCKHEMQNRNWKCTITRDLDNKTVTHECKGSSTGSFGSYGYSTFSGETKSSERKS</sequence>
<evidence type="ECO:0000256" key="8">
    <source>
        <dbReference type="ARBA" id="ARBA00023136"/>
    </source>
</evidence>
<evidence type="ECO:0000256" key="4">
    <source>
        <dbReference type="ARBA" id="ARBA00022692"/>
    </source>
</evidence>